<dbReference type="SMART" id="SM00392">
    <property type="entry name" value="PROF"/>
    <property type="match status" value="1"/>
</dbReference>
<name>A0A1Y1YMP1_9FUNG</name>
<dbReference type="PANTHER" id="PTHR11604">
    <property type="entry name" value="PROFILIN"/>
    <property type="match status" value="1"/>
</dbReference>
<dbReference type="PANTHER" id="PTHR11604:SF0">
    <property type="entry name" value="PROFILIN"/>
    <property type="match status" value="1"/>
</dbReference>
<evidence type="ECO:0000256" key="3">
    <source>
        <dbReference type="ARBA" id="ARBA00022490"/>
    </source>
</evidence>
<comment type="similarity">
    <text evidence="2 7">Belongs to the profilin family.</text>
</comment>
<evidence type="ECO:0000256" key="1">
    <source>
        <dbReference type="ARBA" id="ARBA00004245"/>
    </source>
</evidence>
<keyword evidence="9" id="KW-1185">Reference proteome</keyword>
<evidence type="ECO:0000256" key="4">
    <source>
        <dbReference type="ARBA" id="ARBA00023203"/>
    </source>
</evidence>
<dbReference type="EMBL" id="MCFE01000104">
    <property type="protein sequence ID" value="ORX99006.1"/>
    <property type="molecule type" value="Genomic_DNA"/>
</dbReference>
<dbReference type="OrthoDB" id="421374at2759"/>
<dbReference type="Pfam" id="PF00235">
    <property type="entry name" value="Profilin"/>
    <property type="match status" value="1"/>
</dbReference>
<dbReference type="Gene3D" id="3.30.450.30">
    <property type="entry name" value="Dynein light chain 2a, cytoplasmic"/>
    <property type="match status" value="1"/>
</dbReference>
<evidence type="ECO:0000256" key="6">
    <source>
        <dbReference type="RuleBase" id="RU003908"/>
    </source>
</evidence>
<evidence type="ECO:0000313" key="9">
    <source>
        <dbReference type="Proteomes" id="UP000193498"/>
    </source>
</evidence>
<comment type="caution">
    <text evidence="8">The sequence shown here is derived from an EMBL/GenBank/DDBJ whole genome shotgun (WGS) entry which is preliminary data.</text>
</comment>
<dbReference type="InterPro" id="IPR005455">
    <property type="entry name" value="PFN_euk"/>
</dbReference>
<dbReference type="InterPro" id="IPR048278">
    <property type="entry name" value="PFN"/>
</dbReference>
<dbReference type="Proteomes" id="UP000193498">
    <property type="component" value="Unassembled WGS sequence"/>
</dbReference>
<dbReference type="SUPFAM" id="SSF55770">
    <property type="entry name" value="Profilin (actin-binding protein)"/>
    <property type="match status" value="1"/>
</dbReference>
<dbReference type="GO" id="GO:0005856">
    <property type="term" value="C:cytoskeleton"/>
    <property type="evidence" value="ECO:0007669"/>
    <property type="project" value="UniProtKB-SubCell"/>
</dbReference>
<dbReference type="PRINTS" id="PR01640">
    <property type="entry name" value="PROFILINPLNT"/>
</dbReference>
<accession>A0A1Y1YMP1</accession>
<reference evidence="8 9" key="1">
    <citation type="submission" date="2016-07" db="EMBL/GenBank/DDBJ databases">
        <title>Pervasive Adenine N6-methylation of Active Genes in Fungi.</title>
        <authorList>
            <consortium name="DOE Joint Genome Institute"/>
            <person name="Mondo S.J."/>
            <person name="Dannebaum R.O."/>
            <person name="Kuo R.C."/>
            <person name="Labutti K."/>
            <person name="Haridas S."/>
            <person name="Kuo A."/>
            <person name="Salamov A."/>
            <person name="Ahrendt S.R."/>
            <person name="Lipzen A."/>
            <person name="Sullivan W."/>
            <person name="Andreopoulos W.B."/>
            <person name="Clum A."/>
            <person name="Lindquist E."/>
            <person name="Daum C."/>
            <person name="Ramamoorthy G.K."/>
            <person name="Gryganskyi A."/>
            <person name="Culley D."/>
            <person name="Magnuson J.K."/>
            <person name="James T.Y."/>
            <person name="O'Malley M.A."/>
            <person name="Stajich J.E."/>
            <person name="Spatafora J.W."/>
            <person name="Visel A."/>
            <person name="Grigoriev I.V."/>
        </authorList>
    </citation>
    <scope>NUCLEOTIDE SEQUENCE [LARGE SCALE GENOMIC DNA]</scope>
    <source>
        <strain evidence="8 9">CBS 931.73</strain>
    </source>
</reference>
<dbReference type="FunFam" id="3.30.450.30:FF:000001">
    <property type="entry name" value="Profilin"/>
    <property type="match status" value="1"/>
</dbReference>
<keyword evidence="4 7" id="KW-0009">Actin-binding</keyword>
<keyword evidence="3" id="KW-0963">Cytoplasm</keyword>
<evidence type="ECO:0000313" key="8">
    <source>
        <dbReference type="EMBL" id="ORX99006.1"/>
    </source>
</evidence>
<organism evidence="8 9">
    <name type="scientific">Basidiobolus meristosporus CBS 931.73</name>
    <dbReference type="NCBI Taxonomy" id="1314790"/>
    <lineage>
        <taxon>Eukaryota</taxon>
        <taxon>Fungi</taxon>
        <taxon>Fungi incertae sedis</taxon>
        <taxon>Zoopagomycota</taxon>
        <taxon>Entomophthoromycotina</taxon>
        <taxon>Basidiobolomycetes</taxon>
        <taxon>Basidiobolales</taxon>
        <taxon>Basidiobolaceae</taxon>
        <taxon>Basidiobolus</taxon>
    </lineage>
</organism>
<dbReference type="InterPro" id="IPR036140">
    <property type="entry name" value="PFN_sf"/>
</dbReference>
<dbReference type="PROSITE" id="PS00414">
    <property type="entry name" value="PROFILIN"/>
    <property type="match status" value="1"/>
</dbReference>
<dbReference type="AlphaFoldDB" id="A0A1Y1YMP1"/>
<dbReference type="InParanoid" id="A0A1Y1YMP1"/>
<gene>
    <name evidence="8" type="ORF">K493DRAFT_257726</name>
</gene>
<dbReference type="FunCoup" id="A0A1Y1YMP1">
    <property type="interactions" value="232"/>
</dbReference>
<dbReference type="STRING" id="1314790.A0A1Y1YMP1"/>
<protein>
    <recommendedName>
        <fullName evidence="7">Profilin</fullName>
    </recommendedName>
</protein>
<evidence type="ECO:0000256" key="7">
    <source>
        <dbReference type="RuleBase" id="RU003909"/>
    </source>
</evidence>
<proteinExistence type="inferred from homology"/>
<sequence>MSWQTYVDSNLVGTGSIAQAAIYGVQGGVWAASSGFALQGNEFQDLAQAFQDPSGIRANGLYLGGTKYFTLRADPRSIYGKQGAGGVVCVKTGQAILIGTYGDGTAPGEATKVVEALADYLISVGY</sequence>
<dbReference type="GO" id="GO:0003785">
    <property type="term" value="F:actin monomer binding"/>
    <property type="evidence" value="ECO:0007669"/>
    <property type="project" value="TreeGrafter"/>
</dbReference>
<keyword evidence="5 6" id="KW-0206">Cytoskeleton</keyword>
<comment type="function">
    <text evidence="6">Binds to actin and affects the structure of the cytoskeleton. At high concentrations, profilin prevents the polymerization of actin, whereas it enhances it at low concentrations.</text>
</comment>
<dbReference type="PRINTS" id="PR00392">
    <property type="entry name" value="PROFILIN"/>
</dbReference>
<dbReference type="GO" id="GO:0005938">
    <property type="term" value="C:cell cortex"/>
    <property type="evidence" value="ECO:0007669"/>
    <property type="project" value="TreeGrafter"/>
</dbReference>
<comment type="subcellular location">
    <subcellularLocation>
        <location evidence="1">Cytoplasm</location>
        <location evidence="1">Cytoskeleton</location>
    </subcellularLocation>
</comment>
<evidence type="ECO:0000256" key="5">
    <source>
        <dbReference type="ARBA" id="ARBA00023212"/>
    </source>
</evidence>
<dbReference type="CDD" id="cd00148">
    <property type="entry name" value="PROF"/>
    <property type="match status" value="1"/>
</dbReference>
<evidence type="ECO:0000256" key="2">
    <source>
        <dbReference type="ARBA" id="ARBA00010058"/>
    </source>
</evidence>
<dbReference type="InterPro" id="IPR027310">
    <property type="entry name" value="Profilin_CS"/>
</dbReference>
<comment type="subunit">
    <text evidence="6">Occurs in many kinds of cells as a complex with monomeric actin in a 1:1 ratio.</text>
</comment>